<evidence type="ECO:0008006" key="3">
    <source>
        <dbReference type="Google" id="ProtNLM"/>
    </source>
</evidence>
<proteinExistence type="predicted"/>
<evidence type="ECO:0000313" key="2">
    <source>
        <dbReference type="Proteomes" id="UP000011083"/>
    </source>
</evidence>
<dbReference type="KEGG" id="acan:ACA1_334640"/>
<sequence>MDDPRDLCSFGLACRLFQAITQTGMVWRQLLGSTYGWVFDQWQAHMDLKQLGWRDAYRVCRKTACARVNVRRLFQKGACSTNSVLNLGTPFGCFAVDCTEVVNDPDLVAVHPQANGRANNIELWEKHGDQAALECTCLPLDLSGQLN</sequence>
<dbReference type="Proteomes" id="UP000011083">
    <property type="component" value="Unassembled WGS sequence"/>
</dbReference>
<evidence type="ECO:0000313" key="1">
    <source>
        <dbReference type="EMBL" id="ELR11084.1"/>
    </source>
</evidence>
<dbReference type="SUPFAM" id="SSF81383">
    <property type="entry name" value="F-box domain"/>
    <property type="match status" value="1"/>
</dbReference>
<dbReference type="VEuPathDB" id="AmoebaDB:ACA1_334640"/>
<dbReference type="GeneID" id="14911510"/>
<gene>
    <name evidence="1" type="ORF">ACA1_334640</name>
</gene>
<reference evidence="1 2" key="1">
    <citation type="journal article" date="2013" name="Genome Biol.">
        <title>Genome of Acanthamoeba castellanii highlights extensive lateral gene transfer and early evolution of tyrosine kinase signaling.</title>
        <authorList>
            <person name="Clarke M."/>
            <person name="Lohan A.J."/>
            <person name="Liu B."/>
            <person name="Lagkouvardos I."/>
            <person name="Roy S."/>
            <person name="Zafar N."/>
            <person name="Bertelli C."/>
            <person name="Schilde C."/>
            <person name="Kianianmomeni A."/>
            <person name="Burglin T.R."/>
            <person name="Frech C."/>
            <person name="Turcotte B."/>
            <person name="Kopec K.O."/>
            <person name="Synnott J.M."/>
            <person name="Choo C."/>
            <person name="Paponov I."/>
            <person name="Finkler A."/>
            <person name="Soon Heng Tan C."/>
            <person name="Hutchins A.P."/>
            <person name="Weinmeier T."/>
            <person name="Rattei T."/>
            <person name="Chu J.S."/>
            <person name="Gimenez G."/>
            <person name="Irimia M."/>
            <person name="Rigden D.J."/>
            <person name="Fitzpatrick D.A."/>
            <person name="Lorenzo-Morales J."/>
            <person name="Bateman A."/>
            <person name="Chiu C.H."/>
            <person name="Tang P."/>
            <person name="Hegemann P."/>
            <person name="Fromm H."/>
            <person name="Raoult D."/>
            <person name="Greub G."/>
            <person name="Miranda-Saavedra D."/>
            <person name="Chen N."/>
            <person name="Nash P."/>
            <person name="Ginger M.L."/>
            <person name="Horn M."/>
            <person name="Schaap P."/>
            <person name="Caler L."/>
            <person name="Loftus B."/>
        </authorList>
    </citation>
    <scope>NUCLEOTIDE SEQUENCE [LARGE SCALE GENOMIC DNA]</scope>
    <source>
        <strain evidence="1 2">Neff</strain>
    </source>
</reference>
<name>L8GE32_ACACF</name>
<dbReference type="RefSeq" id="XP_004333097.1">
    <property type="nucleotide sequence ID" value="XM_004333049.1"/>
</dbReference>
<dbReference type="EMBL" id="KB008160">
    <property type="protein sequence ID" value="ELR11084.1"/>
    <property type="molecule type" value="Genomic_DNA"/>
</dbReference>
<dbReference type="InterPro" id="IPR036047">
    <property type="entry name" value="F-box-like_dom_sf"/>
</dbReference>
<protein>
    <recommendedName>
        <fullName evidence="3">Fbox domain containing protein</fullName>
    </recommendedName>
</protein>
<keyword evidence="2" id="KW-1185">Reference proteome</keyword>
<organism evidence="1 2">
    <name type="scientific">Acanthamoeba castellanii (strain ATCC 30010 / Neff)</name>
    <dbReference type="NCBI Taxonomy" id="1257118"/>
    <lineage>
        <taxon>Eukaryota</taxon>
        <taxon>Amoebozoa</taxon>
        <taxon>Discosea</taxon>
        <taxon>Longamoebia</taxon>
        <taxon>Centramoebida</taxon>
        <taxon>Acanthamoebidae</taxon>
        <taxon>Acanthamoeba</taxon>
    </lineage>
</organism>
<dbReference type="AlphaFoldDB" id="L8GE32"/>
<accession>L8GE32</accession>